<dbReference type="GO" id="GO:0004806">
    <property type="term" value="F:triacylglycerol lipase activity"/>
    <property type="evidence" value="ECO:0007669"/>
    <property type="project" value="TreeGrafter"/>
</dbReference>
<protein>
    <submittedName>
        <fullName evidence="5">PNPLA domain-containing protein</fullName>
    </submittedName>
</protein>
<dbReference type="GO" id="GO:0005737">
    <property type="term" value="C:cytoplasm"/>
    <property type="evidence" value="ECO:0007669"/>
    <property type="project" value="TreeGrafter"/>
</dbReference>
<dbReference type="Proteomes" id="UP000038045">
    <property type="component" value="Unplaced"/>
</dbReference>
<name>A0A0N4ZW01_PARTI</name>
<sequence length="380" mass="42102">MSTFFGGKGIASLKGKFNFSSLIDFFKGLSIRNIFRVSLTRRAIQYNKSSMDKSKENKVESSSKTNVIIKENNNNDDTINDISEETPLEGNRYAYLTQGKTIGSFYNRKNHKRLPGQIALSFSGAGFLGVYHYGVVHCLQAYAPNLMSRVIRYAGTSVGSIIASLFALSPDLFNQSMVQIMEMADETNSLAFGAITNGFSIHEKLVEAVNRIIPEDVSCLKNKLYISMTNAKTNQNVLYNYFPTKAQLTAAICASCYIPGWSAHYNAPHPVVDGITYIDGGLSNNLPVFDDIETITISPFSGSADISPSDNSLFSSYLPMQITFGKQVYSASFANMQRLGYALFPPKGETLKMYYDLGFKDAFVYLYESGRLERPRGTAI</sequence>
<dbReference type="InterPro" id="IPR033562">
    <property type="entry name" value="PLPL"/>
</dbReference>
<evidence type="ECO:0000256" key="1">
    <source>
        <dbReference type="ARBA" id="ARBA00023098"/>
    </source>
</evidence>
<feature type="short sequence motif" description="GXSXG" evidence="2">
    <location>
        <begin position="155"/>
        <end position="159"/>
    </location>
</feature>
<keyword evidence="2" id="KW-0378">Hydrolase</keyword>
<dbReference type="AlphaFoldDB" id="A0A0N4ZW01"/>
<dbReference type="PANTHER" id="PTHR12406">
    <property type="entry name" value="CALCIUM-INDEPENDENT PHOSPHOLIPASE A2 IPLA2 -RELATED"/>
    <property type="match status" value="1"/>
</dbReference>
<dbReference type="GO" id="GO:0019433">
    <property type="term" value="P:triglyceride catabolic process"/>
    <property type="evidence" value="ECO:0007669"/>
    <property type="project" value="TreeGrafter"/>
</dbReference>
<keyword evidence="1 2" id="KW-0443">Lipid metabolism</keyword>
<evidence type="ECO:0000313" key="5">
    <source>
        <dbReference type="WBParaSite" id="PTRK_0001278200.1"/>
    </source>
</evidence>
<dbReference type="GO" id="GO:0005811">
    <property type="term" value="C:lipid droplet"/>
    <property type="evidence" value="ECO:0007669"/>
    <property type="project" value="TreeGrafter"/>
</dbReference>
<organism evidence="4 5">
    <name type="scientific">Parastrongyloides trichosuri</name>
    <name type="common">Possum-specific nematode worm</name>
    <dbReference type="NCBI Taxonomy" id="131310"/>
    <lineage>
        <taxon>Eukaryota</taxon>
        <taxon>Metazoa</taxon>
        <taxon>Ecdysozoa</taxon>
        <taxon>Nematoda</taxon>
        <taxon>Chromadorea</taxon>
        <taxon>Rhabditida</taxon>
        <taxon>Tylenchina</taxon>
        <taxon>Panagrolaimomorpha</taxon>
        <taxon>Strongyloidoidea</taxon>
        <taxon>Strongyloididae</taxon>
        <taxon>Parastrongyloides</taxon>
    </lineage>
</organism>
<feature type="active site" description="Proton acceptor" evidence="2">
    <location>
        <position position="279"/>
    </location>
</feature>
<accession>A0A0N4ZW01</accession>
<feature type="active site" description="Nucleophile" evidence="2">
    <location>
        <position position="157"/>
    </location>
</feature>
<keyword evidence="4" id="KW-1185">Reference proteome</keyword>
<dbReference type="InterPro" id="IPR002641">
    <property type="entry name" value="PNPLA_dom"/>
</dbReference>
<dbReference type="SUPFAM" id="SSF52151">
    <property type="entry name" value="FabD/lysophospholipase-like"/>
    <property type="match status" value="1"/>
</dbReference>
<feature type="short sequence motif" description="GXGXXG" evidence="2">
    <location>
        <begin position="124"/>
        <end position="129"/>
    </location>
</feature>
<dbReference type="Gene3D" id="3.40.1090.10">
    <property type="entry name" value="Cytosolic phospholipase A2 catalytic domain"/>
    <property type="match status" value="2"/>
</dbReference>
<feature type="domain" description="PNPLA" evidence="3">
    <location>
        <begin position="120"/>
        <end position="292"/>
    </location>
</feature>
<dbReference type="Pfam" id="PF01734">
    <property type="entry name" value="Patatin"/>
    <property type="match status" value="1"/>
</dbReference>
<dbReference type="GO" id="GO:0055088">
    <property type="term" value="P:lipid homeostasis"/>
    <property type="evidence" value="ECO:0007669"/>
    <property type="project" value="TreeGrafter"/>
</dbReference>
<evidence type="ECO:0000256" key="2">
    <source>
        <dbReference type="PROSITE-ProRule" id="PRU01161"/>
    </source>
</evidence>
<dbReference type="STRING" id="131310.A0A0N4ZW01"/>
<dbReference type="PROSITE" id="PS51635">
    <property type="entry name" value="PNPLA"/>
    <property type="match status" value="1"/>
</dbReference>
<evidence type="ECO:0000313" key="4">
    <source>
        <dbReference type="Proteomes" id="UP000038045"/>
    </source>
</evidence>
<proteinExistence type="predicted"/>
<feature type="short sequence motif" description="DGA/G" evidence="2">
    <location>
        <begin position="279"/>
        <end position="281"/>
    </location>
</feature>
<dbReference type="WBParaSite" id="PTRK_0001278200.1">
    <property type="protein sequence ID" value="PTRK_0001278200.1"/>
    <property type="gene ID" value="PTRK_0001278200"/>
</dbReference>
<evidence type="ECO:0000259" key="3">
    <source>
        <dbReference type="PROSITE" id="PS51635"/>
    </source>
</evidence>
<dbReference type="InterPro" id="IPR016035">
    <property type="entry name" value="Acyl_Trfase/lysoPLipase"/>
</dbReference>
<reference evidence="5" key="1">
    <citation type="submission" date="2017-02" db="UniProtKB">
        <authorList>
            <consortium name="WormBaseParasite"/>
        </authorList>
    </citation>
    <scope>IDENTIFICATION</scope>
</reference>
<keyword evidence="2" id="KW-0442">Lipid degradation</keyword>
<dbReference type="PANTHER" id="PTHR12406:SF38">
    <property type="entry name" value="PNPLA DOMAIN-CONTAINING PROTEIN"/>
    <property type="match status" value="1"/>
</dbReference>
<dbReference type="GO" id="GO:0016020">
    <property type="term" value="C:membrane"/>
    <property type="evidence" value="ECO:0007669"/>
    <property type="project" value="TreeGrafter"/>
</dbReference>